<dbReference type="Proteomes" id="UP000295258">
    <property type="component" value="Unassembled WGS sequence"/>
</dbReference>
<dbReference type="AlphaFoldDB" id="A0A4R4URR2"/>
<reference evidence="2 3" key="1">
    <citation type="submission" date="2019-03" db="EMBL/GenBank/DDBJ databases">
        <title>Draft genome sequences of novel Actinobacteria.</title>
        <authorList>
            <person name="Sahin N."/>
            <person name="Ay H."/>
            <person name="Saygin H."/>
        </authorList>
    </citation>
    <scope>NUCLEOTIDE SEQUENCE [LARGE SCALE GENOMIC DNA]</scope>
    <source>
        <strain evidence="2 3">KC310</strain>
    </source>
</reference>
<protein>
    <submittedName>
        <fullName evidence="2">Uncharacterized protein</fullName>
    </submittedName>
</protein>
<feature type="region of interest" description="Disordered" evidence="1">
    <location>
        <begin position="160"/>
        <end position="204"/>
    </location>
</feature>
<comment type="caution">
    <text evidence="2">The sequence shown here is derived from an EMBL/GenBank/DDBJ whole genome shotgun (WGS) entry which is preliminary data.</text>
</comment>
<dbReference type="EMBL" id="SMKO01000208">
    <property type="protein sequence ID" value="TDC91283.1"/>
    <property type="molecule type" value="Genomic_DNA"/>
</dbReference>
<evidence type="ECO:0000313" key="3">
    <source>
        <dbReference type="Proteomes" id="UP000295258"/>
    </source>
</evidence>
<evidence type="ECO:0000313" key="2">
    <source>
        <dbReference type="EMBL" id="TDC91283.1"/>
    </source>
</evidence>
<dbReference type="PROSITE" id="PS51318">
    <property type="entry name" value="TAT"/>
    <property type="match status" value="1"/>
</dbReference>
<proteinExistence type="predicted"/>
<sequence>MTTVTPVRRGSRKRLAGTSAALAGAAAAATAVVMLTGLTGSPAHAVTKAADGRVNVQINELSDPAGLQSELADAGVTAVVDYLPFGQTCKEPRGAHGSLGGEFAASIRKEGDGIAFTIEKGQVPAGQTLVLAFTKAEDGDDRPPVASRLEVVKGAVAPCEATSMPLPPAGDTMTGKQRNDERGLVTRTEAPGKDQGPVLDSTTG</sequence>
<dbReference type="InterPro" id="IPR006311">
    <property type="entry name" value="TAT_signal"/>
</dbReference>
<name>A0A4R4URR2_9ACTN</name>
<keyword evidence="3" id="KW-1185">Reference proteome</keyword>
<accession>A0A4R4URR2</accession>
<gene>
    <name evidence="2" type="ORF">E1292_42815</name>
</gene>
<evidence type="ECO:0000256" key="1">
    <source>
        <dbReference type="SAM" id="MobiDB-lite"/>
    </source>
</evidence>
<dbReference type="RefSeq" id="WP_132605199.1">
    <property type="nucleotide sequence ID" value="NZ_SMKO01000208.1"/>
</dbReference>
<organism evidence="2 3">
    <name type="scientific">Nonomuraea deserti</name>
    <dbReference type="NCBI Taxonomy" id="1848322"/>
    <lineage>
        <taxon>Bacteria</taxon>
        <taxon>Bacillati</taxon>
        <taxon>Actinomycetota</taxon>
        <taxon>Actinomycetes</taxon>
        <taxon>Streptosporangiales</taxon>
        <taxon>Streptosporangiaceae</taxon>
        <taxon>Nonomuraea</taxon>
    </lineage>
</organism>